<dbReference type="eggNOG" id="ENOG502S5SE">
    <property type="taxonomic scope" value="Eukaryota"/>
</dbReference>
<dbReference type="InParanoid" id="B9SDQ3"/>
<dbReference type="AlphaFoldDB" id="B9SDQ3"/>
<evidence type="ECO:0008006" key="3">
    <source>
        <dbReference type="Google" id="ProtNLM"/>
    </source>
</evidence>
<proteinExistence type="predicted"/>
<organism evidence="1 2">
    <name type="scientific">Ricinus communis</name>
    <name type="common">Castor bean</name>
    <dbReference type="NCBI Taxonomy" id="3988"/>
    <lineage>
        <taxon>Eukaryota</taxon>
        <taxon>Viridiplantae</taxon>
        <taxon>Streptophyta</taxon>
        <taxon>Embryophyta</taxon>
        <taxon>Tracheophyta</taxon>
        <taxon>Spermatophyta</taxon>
        <taxon>Magnoliopsida</taxon>
        <taxon>eudicotyledons</taxon>
        <taxon>Gunneridae</taxon>
        <taxon>Pentapetalae</taxon>
        <taxon>rosids</taxon>
        <taxon>fabids</taxon>
        <taxon>Malpighiales</taxon>
        <taxon>Euphorbiaceae</taxon>
        <taxon>Acalyphoideae</taxon>
        <taxon>Acalypheae</taxon>
        <taxon>Ricinus</taxon>
    </lineage>
</organism>
<dbReference type="Proteomes" id="UP000008311">
    <property type="component" value="Unassembled WGS sequence"/>
</dbReference>
<dbReference type="EMBL" id="EQ973930">
    <property type="protein sequence ID" value="EEF38233.1"/>
    <property type="molecule type" value="Genomic_DNA"/>
</dbReference>
<dbReference type="PANTHER" id="PTHR32278">
    <property type="entry name" value="F-BOX DOMAIN-CONTAINING PROTEIN"/>
    <property type="match status" value="1"/>
</dbReference>
<name>B9SDQ3_RICCO</name>
<protein>
    <recommendedName>
        <fullName evidence="3">Protein PHLOEM PROTEIN 2-LIKE A9-like</fullName>
    </recommendedName>
</protein>
<evidence type="ECO:0000313" key="1">
    <source>
        <dbReference type="EMBL" id="EEF38233.1"/>
    </source>
</evidence>
<evidence type="ECO:0000313" key="2">
    <source>
        <dbReference type="Proteomes" id="UP000008311"/>
    </source>
</evidence>
<dbReference type="InterPro" id="IPR025886">
    <property type="entry name" value="PP2-like"/>
</dbReference>
<gene>
    <name evidence="1" type="ORF">RCOM_1289490</name>
</gene>
<dbReference type="FunCoup" id="B9SDQ3">
    <property type="interactions" value="4"/>
</dbReference>
<sequence>MKYAQEEAAKLLQVCWLEVTGSTKNPLSKGKKYGISFTIELMDGAFGWHGCPVFMMAKIGKKGKYRWQKSDLSSLPKNQKLEIPLKTSENKYPFTIDVNPSEDDPVLYFGLYEVWTGKWKGGLNIYQAKIEEISST</sequence>
<reference evidence="2" key="1">
    <citation type="journal article" date="2010" name="Nat. Biotechnol.">
        <title>Draft genome sequence of the oilseed species Ricinus communis.</title>
        <authorList>
            <person name="Chan A.P."/>
            <person name="Crabtree J."/>
            <person name="Zhao Q."/>
            <person name="Lorenzi H."/>
            <person name="Orvis J."/>
            <person name="Puiu D."/>
            <person name="Melake-Berhan A."/>
            <person name="Jones K.M."/>
            <person name="Redman J."/>
            <person name="Chen G."/>
            <person name="Cahoon E.B."/>
            <person name="Gedil M."/>
            <person name="Stanke M."/>
            <person name="Haas B.J."/>
            <person name="Wortman J.R."/>
            <person name="Fraser-Liggett C.M."/>
            <person name="Ravel J."/>
            <person name="Rabinowicz P.D."/>
        </authorList>
    </citation>
    <scope>NUCLEOTIDE SEQUENCE [LARGE SCALE GENOMIC DNA]</scope>
    <source>
        <strain evidence="2">cv. Hale</strain>
    </source>
</reference>
<dbReference type="Pfam" id="PF14299">
    <property type="entry name" value="PP2"/>
    <property type="match status" value="1"/>
</dbReference>
<accession>B9SDQ3</accession>
<dbReference type="STRING" id="3988.B9SDQ3"/>
<keyword evidence="2" id="KW-1185">Reference proteome</keyword>
<dbReference type="PANTHER" id="PTHR32278:SF2">
    <property type="entry name" value="PROTEIN PHLOEM PROTEIN 2-LIKE A9"/>
    <property type="match status" value="1"/>
</dbReference>